<evidence type="ECO:0000256" key="4">
    <source>
        <dbReference type="PROSITE-ProRule" id="PRU00175"/>
    </source>
</evidence>
<dbReference type="STRING" id="1965070.A0A443QYH4"/>
<keyword evidence="1" id="KW-0479">Metal-binding</keyword>
<dbReference type="OrthoDB" id="6515505at2759"/>
<evidence type="ECO:0000313" key="6">
    <source>
        <dbReference type="EMBL" id="RWS08056.1"/>
    </source>
</evidence>
<evidence type="ECO:0000256" key="1">
    <source>
        <dbReference type="ARBA" id="ARBA00022723"/>
    </source>
</evidence>
<dbReference type="InterPro" id="IPR047134">
    <property type="entry name" value="RNF4"/>
</dbReference>
<dbReference type="EMBL" id="NCKU01003157">
    <property type="protein sequence ID" value="RWS08056.1"/>
    <property type="molecule type" value="Genomic_DNA"/>
</dbReference>
<dbReference type="SUPFAM" id="SSF57850">
    <property type="entry name" value="RING/U-box"/>
    <property type="match status" value="1"/>
</dbReference>
<dbReference type="PANTHER" id="PTHR23041:SF78">
    <property type="entry name" value="E3 UBIQUITIN-PROTEIN LIGASE RNF4"/>
    <property type="match status" value="1"/>
</dbReference>
<evidence type="ECO:0000256" key="2">
    <source>
        <dbReference type="ARBA" id="ARBA00022771"/>
    </source>
</evidence>
<keyword evidence="7" id="KW-1185">Reference proteome</keyword>
<protein>
    <submittedName>
        <fullName evidence="6">E3 ubiquitin-protein ligase RNF4-like protein</fullName>
    </submittedName>
</protein>
<dbReference type="GO" id="GO:0008270">
    <property type="term" value="F:zinc ion binding"/>
    <property type="evidence" value="ECO:0007669"/>
    <property type="project" value="UniProtKB-KW"/>
</dbReference>
<gene>
    <name evidence="6" type="ORF">B4U79_15923</name>
</gene>
<evidence type="ECO:0000259" key="5">
    <source>
        <dbReference type="PROSITE" id="PS50089"/>
    </source>
</evidence>
<evidence type="ECO:0000256" key="3">
    <source>
        <dbReference type="ARBA" id="ARBA00022833"/>
    </source>
</evidence>
<dbReference type="PROSITE" id="PS00518">
    <property type="entry name" value="ZF_RING_1"/>
    <property type="match status" value="1"/>
</dbReference>
<reference evidence="6 7" key="1">
    <citation type="journal article" date="2018" name="Gigascience">
        <title>Genomes of trombidid mites reveal novel predicted allergens and laterally-transferred genes associated with secondary metabolism.</title>
        <authorList>
            <person name="Dong X."/>
            <person name="Chaisiri K."/>
            <person name="Xia D."/>
            <person name="Armstrong S.D."/>
            <person name="Fang Y."/>
            <person name="Donnelly M.J."/>
            <person name="Kadowaki T."/>
            <person name="McGarry J.W."/>
            <person name="Darby A.C."/>
            <person name="Makepeace B.L."/>
        </authorList>
    </citation>
    <scope>NUCLEOTIDE SEQUENCE [LARGE SCALE GENOMIC DNA]</scope>
    <source>
        <strain evidence="6">UoL-WK</strain>
    </source>
</reference>
<dbReference type="InterPro" id="IPR013083">
    <property type="entry name" value="Znf_RING/FYVE/PHD"/>
</dbReference>
<dbReference type="GO" id="GO:0045944">
    <property type="term" value="P:positive regulation of transcription by RNA polymerase II"/>
    <property type="evidence" value="ECO:0007669"/>
    <property type="project" value="TreeGrafter"/>
</dbReference>
<proteinExistence type="predicted"/>
<name>A0A443QYH4_9ACAR</name>
<organism evidence="6 7">
    <name type="scientific">Dinothrombium tinctorium</name>
    <dbReference type="NCBI Taxonomy" id="1965070"/>
    <lineage>
        <taxon>Eukaryota</taxon>
        <taxon>Metazoa</taxon>
        <taxon>Ecdysozoa</taxon>
        <taxon>Arthropoda</taxon>
        <taxon>Chelicerata</taxon>
        <taxon>Arachnida</taxon>
        <taxon>Acari</taxon>
        <taxon>Acariformes</taxon>
        <taxon>Trombidiformes</taxon>
        <taxon>Prostigmata</taxon>
        <taxon>Anystina</taxon>
        <taxon>Parasitengona</taxon>
        <taxon>Trombidioidea</taxon>
        <taxon>Trombidiidae</taxon>
        <taxon>Dinothrombium</taxon>
    </lineage>
</organism>
<accession>A0A443QYH4</accession>
<keyword evidence="2 4" id="KW-0863">Zinc-finger</keyword>
<dbReference type="PANTHER" id="PTHR23041">
    <property type="entry name" value="RING FINGER DOMAIN-CONTAINING"/>
    <property type="match status" value="1"/>
</dbReference>
<evidence type="ECO:0000313" key="7">
    <source>
        <dbReference type="Proteomes" id="UP000285301"/>
    </source>
</evidence>
<comment type="caution">
    <text evidence="6">The sequence shown here is derived from an EMBL/GenBank/DDBJ whole genome shotgun (WGS) entry which is preliminary data.</text>
</comment>
<dbReference type="Gene3D" id="3.30.40.10">
    <property type="entry name" value="Zinc/RING finger domain, C3HC4 (zinc finger)"/>
    <property type="match status" value="1"/>
</dbReference>
<dbReference type="InterPro" id="IPR001841">
    <property type="entry name" value="Znf_RING"/>
</dbReference>
<dbReference type="PROSITE" id="PS50089">
    <property type="entry name" value="ZF_RING_2"/>
    <property type="match status" value="1"/>
</dbReference>
<feature type="domain" description="RING-type" evidence="5">
    <location>
        <begin position="5"/>
        <end position="28"/>
    </location>
</feature>
<dbReference type="InterPro" id="IPR017907">
    <property type="entry name" value="Znf_RING_CS"/>
</dbReference>
<dbReference type="AlphaFoldDB" id="A0A443QYH4"/>
<dbReference type="Proteomes" id="UP000285301">
    <property type="component" value="Unassembled WGS sequence"/>
</dbReference>
<dbReference type="Pfam" id="PF13923">
    <property type="entry name" value="zf-C3HC4_2"/>
    <property type="match status" value="1"/>
</dbReference>
<sequence>MSTICGHLFCENCIRTSIRTKKECPTCRRRLTARGIHPIFI</sequence>
<keyword evidence="3" id="KW-0862">Zinc</keyword>